<dbReference type="GO" id="GO:0032259">
    <property type="term" value="P:methylation"/>
    <property type="evidence" value="ECO:0007669"/>
    <property type="project" value="UniProtKB-KW"/>
</dbReference>
<dbReference type="InterPro" id="IPR001227">
    <property type="entry name" value="Ac_transferase_dom_sf"/>
</dbReference>
<dbReference type="InterPro" id="IPR029063">
    <property type="entry name" value="SAM-dependent_MTases_sf"/>
</dbReference>
<evidence type="ECO:0000256" key="3">
    <source>
        <dbReference type="ARBA" id="ARBA00022598"/>
    </source>
</evidence>
<evidence type="ECO:0000259" key="13">
    <source>
        <dbReference type="PROSITE" id="PS52004"/>
    </source>
</evidence>
<dbReference type="CDD" id="cd19532">
    <property type="entry name" value="C_PKS-NRPS"/>
    <property type="match status" value="1"/>
</dbReference>
<dbReference type="InterPro" id="IPR042104">
    <property type="entry name" value="PKS_dehydratase_sf"/>
</dbReference>
<feature type="region of interest" description="Disordered" evidence="11">
    <location>
        <begin position="962"/>
        <end position="985"/>
    </location>
</feature>
<dbReference type="InterPro" id="IPR032821">
    <property type="entry name" value="PKS_assoc"/>
</dbReference>
<evidence type="ECO:0000256" key="8">
    <source>
        <dbReference type="ARBA" id="ARBA00023268"/>
    </source>
</evidence>
<dbReference type="InterPro" id="IPR013120">
    <property type="entry name" value="FAR_NAD-bd"/>
</dbReference>
<dbReference type="InterPro" id="IPR049552">
    <property type="entry name" value="PKS_DH_N"/>
</dbReference>
<dbReference type="InterPro" id="IPR014043">
    <property type="entry name" value="Acyl_transferase_dom"/>
</dbReference>
<evidence type="ECO:0000256" key="11">
    <source>
        <dbReference type="SAM" id="MobiDB-lite"/>
    </source>
</evidence>
<dbReference type="CDD" id="cd05930">
    <property type="entry name" value="A_NRPS"/>
    <property type="match status" value="1"/>
</dbReference>
<dbReference type="Gene3D" id="3.40.50.150">
    <property type="entry name" value="Vaccinia Virus protein VP39"/>
    <property type="match status" value="1"/>
</dbReference>
<comment type="similarity">
    <text evidence="9">In the C-terminal section; belongs to the NRP synthetase family.</text>
</comment>
<dbReference type="PROSITE" id="PS52004">
    <property type="entry name" value="KS3_2"/>
    <property type="match status" value="1"/>
</dbReference>
<dbReference type="Pfam" id="PF02801">
    <property type="entry name" value="Ketoacyl-synt_C"/>
    <property type="match status" value="1"/>
</dbReference>
<keyword evidence="1" id="KW-0596">Phosphopantetheine</keyword>
<reference evidence="15" key="1">
    <citation type="submission" date="2023-06" db="EMBL/GenBank/DDBJ databases">
        <title>Genome-scale phylogeny and comparative genomics of the fungal order Sordariales.</title>
        <authorList>
            <consortium name="Lawrence Berkeley National Laboratory"/>
            <person name="Hensen N."/>
            <person name="Bonometti L."/>
            <person name="Westerberg I."/>
            <person name="Brannstrom I.O."/>
            <person name="Guillou S."/>
            <person name="Cros-Aarteil S."/>
            <person name="Calhoun S."/>
            <person name="Haridas S."/>
            <person name="Kuo A."/>
            <person name="Mondo S."/>
            <person name="Pangilinan J."/>
            <person name="Riley R."/>
            <person name="Labutti K."/>
            <person name="Andreopoulos B."/>
            <person name="Lipzen A."/>
            <person name="Chen C."/>
            <person name="Yanf M."/>
            <person name="Daum C."/>
            <person name="Ng V."/>
            <person name="Clum A."/>
            <person name="Steindorff A."/>
            <person name="Ohm R."/>
            <person name="Martin F."/>
            <person name="Silar P."/>
            <person name="Natvig D."/>
            <person name="Lalanne C."/>
            <person name="Gautier V."/>
            <person name="Ament-Velasquez S.L."/>
            <person name="Kruys A."/>
            <person name="Hutchinson M.I."/>
            <person name="Powell A.J."/>
            <person name="Barry K."/>
            <person name="Miller A.N."/>
            <person name="Grigoriev I.V."/>
            <person name="Debuchy R."/>
            <person name="Gladieux P."/>
            <person name="Thoren M.H."/>
            <person name="Johannesson H."/>
        </authorList>
    </citation>
    <scope>NUCLEOTIDE SEQUENCE</scope>
    <source>
        <strain evidence="15">SMH4607-1</strain>
    </source>
</reference>
<dbReference type="PROSITE" id="PS52019">
    <property type="entry name" value="PKS_MFAS_DH"/>
    <property type="match status" value="1"/>
</dbReference>
<dbReference type="InterPro" id="IPR016039">
    <property type="entry name" value="Thiolase-like"/>
</dbReference>
<dbReference type="Proteomes" id="UP001172102">
    <property type="component" value="Unassembled WGS sequence"/>
</dbReference>
<dbReference type="SUPFAM" id="SSF55048">
    <property type="entry name" value="Probable ACP-binding domain of malonyl-CoA ACP transacylase"/>
    <property type="match status" value="1"/>
</dbReference>
<dbReference type="SMART" id="SM00823">
    <property type="entry name" value="PKS_PP"/>
    <property type="match status" value="2"/>
</dbReference>
<dbReference type="InterPro" id="IPR000873">
    <property type="entry name" value="AMP-dep_synth/lig_dom"/>
</dbReference>
<dbReference type="InterPro" id="IPR001242">
    <property type="entry name" value="Condensation_dom"/>
</dbReference>
<feature type="domain" description="Carrier" evidence="12">
    <location>
        <begin position="2412"/>
        <end position="2489"/>
    </location>
</feature>
<dbReference type="InterPro" id="IPR014030">
    <property type="entry name" value="Ketoacyl_synth_N"/>
</dbReference>
<dbReference type="InterPro" id="IPR016035">
    <property type="entry name" value="Acyl_Trfase/lysoPLipase"/>
</dbReference>
<dbReference type="InterPro" id="IPR020841">
    <property type="entry name" value="PKS_Beta-ketoAc_synthase_dom"/>
</dbReference>
<dbReference type="Gene3D" id="3.30.559.30">
    <property type="entry name" value="Nonribosomal peptide synthetase, condensation domain"/>
    <property type="match status" value="1"/>
</dbReference>
<keyword evidence="6" id="KW-0677">Repeat</keyword>
<evidence type="ECO:0000259" key="12">
    <source>
        <dbReference type="PROSITE" id="PS50075"/>
    </source>
</evidence>
<dbReference type="PANTHER" id="PTHR43775:SF20">
    <property type="entry name" value="HYBRID PKS-NRPS SYNTHETASE APDA"/>
    <property type="match status" value="1"/>
</dbReference>
<evidence type="ECO:0000256" key="1">
    <source>
        <dbReference type="ARBA" id="ARBA00022450"/>
    </source>
</evidence>
<dbReference type="InterPro" id="IPR045851">
    <property type="entry name" value="AMP-bd_C_sf"/>
</dbReference>
<feature type="active site" description="Proton donor; for dehydratase activity" evidence="10">
    <location>
        <position position="1182"/>
    </location>
</feature>
<evidence type="ECO:0000256" key="6">
    <source>
        <dbReference type="ARBA" id="ARBA00022737"/>
    </source>
</evidence>
<dbReference type="PANTHER" id="PTHR43775">
    <property type="entry name" value="FATTY ACID SYNTHASE"/>
    <property type="match status" value="1"/>
</dbReference>
<evidence type="ECO:0000313" key="16">
    <source>
        <dbReference type="Proteomes" id="UP001172102"/>
    </source>
</evidence>
<dbReference type="PROSITE" id="PS00606">
    <property type="entry name" value="KS3_1"/>
    <property type="match status" value="1"/>
</dbReference>
<evidence type="ECO:0000256" key="2">
    <source>
        <dbReference type="ARBA" id="ARBA00022553"/>
    </source>
</evidence>
<dbReference type="InterPro" id="IPR009081">
    <property type="entry name" value="PP-bd_ACP"/>
</dbReference>
<dbReference type="FunFam" id="3.40.47.10:FF:000019">
    <property type="entry name" value="Polyketide synthase type I"/>
    <property type="match status" value="1"/>
</dbReference>
<dbReference type="GO" id="GO:0044550">
    <property type="term" value="P:secondary metabolite biosynthetic process"/>
    <property type="evidence" value="ECO:0007669"/>
    <property type="project" value="UniProtKB-ARBA"/>
</dbReference>
<dbReference type="Pfam" id="PF00668">
    <property type="entry name" value="Condensation"/>
    <property type="match status" value="1"/>
</dbReference>
<feature type="region of interest" description="Disordered" evidence="11">
    <location>
        <begin position="1343"/>
        <end position="1369"/>
    </location>
</feature>
<dbReference type="InterPro" id="IPR013968">
    <property type="entry name" value="PKS_KR"/>
</dbReference>
<dbReference type="GO" id="GO:0016491">
    <property type="term" value="F:oxidoreductase activity"/>
    <property type="evidence" value="ECO:0007669"/>
    <property type="project" value="UniProtKB-KW"/>
</dbReference>
<dbReference type="GO" id="GO:0004312">
    <property type="term" value="F:fatty acid synthase activity"/>
    <property type="evidence" value="ECO:0007669"/>
    <property type="project" value="TreeGrafter"/>
</dbReference>
<evidence type="ECO:0000256" key="5">
    <source>
        <dbReference type="ARBA" id="ARBA00022679"/>
    </source>
</evidence>
<keyword evidence="8" id="KW-0511">Multifunctional enzyme</keyword>
<dbReference type="InterPro" id="IPR050091">
    <property type="entry name" value="PKS_NRPS_Biosynth_Enz"/>
</dbReference>
<dbReference type="CDD" id="cd00833">
    <property type="entry name" value="PKS"/>
    <property type="match status" value="1"/>
</dbReference>
<dbReference type="InterPro" id="IPR057326">
    <property type="entry name" value="KR_dom"/>
</dbReference>
<dbReference type="Pfam" id="PF07993">
    <property type="entry name" value="NAD_binding_4"/>
    <property type="match status" value="1"/>
</dbReference>
<name>A0AA40E808_9PEZI</name>
<feature type="compositionally biased region" description="Low complexity" evidence="11">
    <location>
        <begin position="2546"/>
        <end position="2562"/>
    </location>
</feature>
<dbReference type="Pfam" id="PF00109">
    <property type="entry name" value="ketoacyl-synt"/>
    <property type="match status" value="1"/>
</dbReference>
<dbReference type="InterPro" id="IPR036736">
    <property type="entry name" value="ACP-like_sf"/>
</dbReference>
<dbReference type="GO" id="GO:0031177">
    <property type="term" value="F:phosphopantetheine binding"/>
    <property type="evidence" value="ECO:0007669"/>
    <property type="project" value="InterPro"/>
</dbReference>
<evidence type="ECO:0000256" key="4">
    <source>
        <dbReference type="ARBA" id="ARBA00022603"/>
    </source>
</evidence>
<dbReference type="Gene3D" id="3.30.559.10">
    <property type="entry name" value="Chloramphenicol acetyltransferase-like domain"/>
    <property type="match status" value="1"/>
</dbReference>
<accession>A0AA40E808</accession>
<feature type="domain" description="Carrier" evidence="12">
    <location>
        <begin position="3581"/>
        <end position="3661"/>
    </location>
</feature>
<dbReference type="Pfam" id="PF00550">
    <property type="entry name" value="PP-binding"/>
    <property type="match status" value="2"/>
</dbReference>
<dbReference type="InterPro" id="IPR023011">
    <property type="entry name" value="ATP_synth_F0_asu_AS"/>
</dbReference>
<feature type="domain" description="Ketosynthase family 3 (KS3)" evidence="13">
    <location>
        <begin position="8"/>
        <end position="444"/>
    </location>
</feature>
<keyword evidence="3" id="KW-0436">Ligase</keyword>
<dbReference type="InterPro" id="IPR049551">
    <property type="entry name" value="PKS_DH_C"/>
</dbReference>
<proteinExistence type="inferred from homology"/>
<organism evidence="15 16">
    <name type="scientific">Lasiosphaeris hirsuta</name>
    <dbReference type="NCBI Taxonomy" id="260670"/>
    <lineage>
        <taxon>Eukaryota</taxon>
        <taxon>Fungi</taxon>
        <taxon>Dikarya</taxon>
        <taxon>Ascomycota</taxon>
        <taxon>Pezizomycotina</taxon>
        <taxon>Sordariomycetes</taxon>
        <taxon>Sordariomycetidae</taxon>
        <taxon>Sordariales</taxon>
        <taxon>Lasiosphaeriaceae</taxon>
        <taxon>Lasiosphaeris</taxon>
    </lineage>
</organism>
<dbReference type="SUPFAM" id="SSF51735">
    <property type="entry name" value="NAD(P)-binding Rossmann-fold domains"/>
    <property type="match status" value="2"/>
</dbReference>
<dbReference type="SUPFAM" id="SSF47336">
    <property type="entry name" value="ACP-like"/>
    <property type="match status" value="2"/>
</dbReference>
<keyword evidence="16" id="KW-1185">Reference proteome</keyword>
<dbReference type="SUPFAM" id="SSF53335">
    <property type="entry name" value="S-adenosyl-L-methionine-dependent methyltransferases"/>
    <property type="match status" value="1"/>
</dbReference>
<dbReference type="EMBL" id="JAUKUA010000002">
    <property type="protein sequence ID" value="KAK0725838.1"/>
    <property type="molecule type" value="Genomic_DNA"/>
</dbReference>
<evidence type="ECO:0000256" key="7">
    <source>
        <dbReference type="ARBA" id="ARBA00023002"/>
    </source>
</evidence>
<dbReference type="InterPro" id="IPR049900">
    <property type="entry name" value="PKS_mFAS_DH"/>
</dbReference>
<dbReference type="InterPro" id="IPR023213">
    <property type="entry name" value="CAT-like_dom_sf"/>
</dbReference>
<dbReference type="InterPro" id="IPR042099">
    <property type="entry name" value="ANL_N_sf"/>
</dbReference>
<evidence type="ECO:0000259" key="14">
    <source>
        <dbReference type="PROSITE" id="PS52019"/>
    </source>
</evidence>
<dbReference type="InterPro" id="IPR016036">
    <property type="entry name" value="Malonyl_transacylase_ACP-bd"/>
</dbReference>
<keyword evidence="5" id="KW-0808">Transferase</keyword>
<dbReference type="PROSITE" id="PS00449">
    <property type="entry name" value="ATPASE_A"/>
    <property type="match status" value="1"/>
</dbReference>
<evidence type="ECO:0000256" key="10">
    <source>
        <dbReference type="PROSITE-ProRule" id="PRU01363"/>
    </source>
</evidence>
<feature type="region of interest" description="Disordered" evidence="11">
    <location>
        <begin position="2523"/>
        <end position="2568"/>
    </location>
</feature>
<dbReference type="Pfam" id="PF21089">
    <property type="entry name" value="PKS_DH_N"/>
    <property type="match status" value="1"/>
</dbReference>
<dbReference type="SMART" id="SM00822">
    <property type="entry name" value="PKS_KR"/>
    <property type="match status" value="1"/>
</dbReference>
<dbReference type="Pfam" id="PF00698">
    <property type="entry name" value="Acyl_transf_1"/>
    <property type="match status" value="1"/>
</dbReference>
<dbReference type="GO" id="GO:0004315">
    <property type="term" value="F:3-oxoacyl-[acyl-carrier-protein] synthase activity"/>
    <property type="evidence" value="ECO:0007669"/>
    <property type="project" value="InterPro"/>
</dbReference>
<feature type="region of interest" description="Disordered" evidence="11">
    <location>
        <begin position="2489"/>
        <end position="2509"/>
    </location>
</feature>
<dbReference type="Gene3D" id="3.40.47.10">
    <property type="match status" value="1"/>
</dbReference>
<evidence type="ECO:0000256" key="9">
    <source>
        <dbReference type="ARBA" id="ARBA00029443"/>
    </source>
</evidence>
<dbReference type="Gene3D" id="3.40.50.720">
    <property type="entry name" value="NAD(P)-binding Rossmann-like Domain"/>
    <property type="match status" value="3"/>
</dbReference>
<dbReference type="InterPro" id="IPR020806">
    <property type="entry name" value="PKS_PP-bd"/>
</dbReference>
<dbReference type="InterPro" id="IPR036291">
    <property type="entry name" value="NAD(P)-bd_dom_sf"/>
</dbReference>
<dbReference type="NCBIfam" id="TIGR01733">
    <property type="entry name" value="AA-adenyl-dom"/>
    <property type="match status" value="1"/>
</dbReference>
<comment type="caution">
    <text evidence="15">The sequence shown here is derived from an EMBL/GenBank/DDBJ whole genome shotgun (WGS) entry which is preliminary data.</text>
</comment>
<keyword evidence="7" id="KW-0560">Oxidoreductase</keyword>
<dbReference type="Pfam" id="PF16197">
    <property type="entry name" value="KAsynt_C_assoc"/>
    <property type="match status" value="1"/>
</dbReference>
<evidence type="ECO:0000313" key="15">
    <source>
        <dbReference type="EMBL" id="KAK0725838.1"/>
    </source>
</evidence>
<dbReference type="SUPFAM" id="SSF53901">
    <property type="entry name" value="Thiolase-like"/>
    <property type="match status" value="1"/>
</dbReference>
<dbReference type="InterPro" id="IPR018201">
    <property type="entry name" value="Ketoacyl_synth_AS"/>
</dbReference>
<dbReference type="SUPFAM" id="SSF52777">
    <property type="entry name" value="CoA-dependent acyltransferases"/>
    <property type="match status" value="2"/>
</dbReference>
<dbReference type="SMART" id="SM00825">
    <property type="entry name" value="PKS_KS"/>
    <property type="match status" value="1"/>
</dbReference>
<dbReference type="Pfam" id="PF00501">
    <property type="entry name" value="AMP-binding"/>
    <property type="match status" value="1"/>
</dbReference>
<protein>
    <submittedName>
        <fullName evidence="15">Nonribosomal peptide synthetase 14</fullName>
    </submittedName>
</protein>
<dbReference type="InterPro" id="IPR010071">
    <property type="entry name" value="AA_adenyl_dom"/>
</dbReference>
<dbReference type="Gene3D" id="3.40.366.10">
    <property type="entry name" value="Malonyl-Coenzyme A Acyl Carrier Protein, domain 2"/>
    <property type="match status" value="1"/>
</dbReference>
<dbReference type="Gene3D" id="3.10.129.110">
    <property type="entry name" value="Polyketide synthase dehydratase"/>
    <property type="match status" value="1"/>
</dbReference>
<dbReference type="SUPFAM" id="SSF52151">
    <property type="entry name" value="FabD/lysophospholipase-like"/>
    <property type="match status" value="1"/>
</dbReference>
<dbReference type="GO" id="GO:0006633">
    <property type="term" value="P:fatty acid biosynthetic process"/>
    <property type="evidence" value="ECO:0007669"/>
    <property type="project" value="InterPro"/>
</dbReference>
<dbReference type="InterPro" id="IPR014031">
    <property type="entry name" value="Ketoacyl_synth_C"/>
</dbReference>
<gene>
    <name evidence="15" type="ORF">B0H67DRAFT_551299</name>
</gene>
<keyword evidence="4" id="KW-0489">Methyltransferase</keyword>
<feature type="region of interest" description="N-terminal hotdog fold" evidence="10">
    <location>
        <begin position="970"/>
        <end position="1108"/>
    </location>
</feature>
<feature type="domain" description="PKS/mFAS DH" evidence="14">
    <location>
        <begin position="970"/>
        <end position="1283"/>
    </location>
</feature>
<dbReference type="Gene3D" id="3.30.300.30">
    <property type="match status" value="1"/>
</dbReference>
<dbReference type="SMART" id="SM00827">
    <property type="entry name" value="PKS_AT"/>
    <property type="match status" value="1"/>
</dbReference>
<dbReference type="CDD" id="cd02440">
    <property type="entry name" value="AdoMet_MTases"/>
    <property type="match status" value="1"/>
</dbReference>
<dbReference type="GO" id="GO:0008168">
    <property type="term" value="F:methyltransferase activity"/>
    <property type="evidence" value="ECO:0007669"/>
    <property type="project" value="UniProtKB-KW"/>
</dbReference>
<keyword evidence="2" id="KW-0597">Phosphoprotein</keyword>
<dbReference type="InterPro" id="IPR020845">
    <property type="entry name" value="AMP-binding_CS"/>
</dbReference>
<sequence length="4015" mass="434317">MAYSHPPNEPIAIIGSGCRFPGNATSAHKLWDLLCEPCDLSKQVPSSRYNAAAFYHPDGEHHGASNVTRAYFLEQDPRLFDSVFFNIAPREAEAIDPQQRLLLETVYEAMESAGLGLSTLRGSATGCYVGVMTGDFAEVVTRDPETFSQYMATGTSRALISNRVSYIFDWHGPSMTIDTACSSSLVAVHLAVQSLRSGESTVACAAGSNLILNPDSFIGETSLHMLSTEGHSKMWDASANGYARGEGVAAVILKTLSKALEDGDRIDALIRETGVNQDGRTQGITLPSPEAQAALIRSTYRRAGLDLAKSSDRCQYFEAHGTGTQAGDPREASAINQAFFPKTLERGTENQKLYVGSIKTVVGHTEGCAGVAGLLKVALALKHKTIPPNQHFSKLNPSVEPSYGNLSIPTTLTPWPAPTAGSVLRASVNSFGFGGTNSHAVLESYQPEIHDLGPWGRKTKKLLAASLTPLGKDFTPLPVLLSANSGPALVAMAKRYVDHMAADEATSLHALATTLQARRSVLPFKISFSGGTRAAILGEMNAALAKAATPSDFGIRAATPTGSPTILGIFTGQGAQWPTMGASLMRHSPLFRRTIAALDDALQSLPDGPAWRLADELTASPKQSRVREAAVSQPACTALQVALVDLISAAGVTFGTVVGHSSGEIAAAYAAGFISGTDAVRIAYYRGLHAKLATGQGGEKGSMMAVGLSIDDATEFCNSTSELKGRVAVAASNAPGSVTLSGDFDAVHCAKASLDRDSVFNRVLQVDTAYHSHHMAPCAEPYLASLRACQIHVSKPKPGCTWISSVHSGMEVSWDQMKEELVGPYWRDNMAQAVLFSQAVEAAVGRAKSADTSAFALEVGPHPALKGPALQTIKAVLGNKILYEGVLDRKRDDVSAFSGALGTLWTQVGLDAVDFTGYSSAFDESAVAESRRVALAPAVANLPAYPWEHRLLYRESRINKQLRSRRDPPHELLGTRTPDDSEHEPRWRNILKPDELPWLRDHRIQGQIIVPGAAYCVMALEAAAAVGRARGEHIHMVELRDLEIIRAISLEDGSEGSETLFSLKTLDLGASSRSEHITADFSLSAAAVEDGIMRRVCTGRLQIHLAADAAPSVQTAVQAQDQAGLLPMNIDRFYNALGDLGLGYTGSFRALSSLERTMDRAAGVIVVGEEGRTLPVHPTWLDASFQTVFAAFAATNDDSLWTAFLPTKIGLLRWFPSLPAASTATATAAEMTVDSYIASFEPASRSSMPRITADLDILDGETGERSVEIHDLTMTAFLPVTAKDDRHVFQRTVWMQDILSGEIAESEIAEPEDERLLEGCEQTAHYYLDAMRSANLLPERYQALPQPAGSTPPAPAGNTAPPLDQREGSRHATDLVDLPLLRAVGDLALLSASSRRPRQQSKSPSVEYVASLLSRWRSGDRLGAARAERSMVRAAEQISHRHPRMDILQLGSYSPRLVCQVVESLGEQFSTYTVTAESEEAIANFRAQAEVDDERLRLAVLDSEAAAGSFDLVLVADPFAAVGAIREARRLLRPGGFLLMVAPTGSSRRLILASLAGDGVAGLSSLSLHKQLQQEGFAGVLSITPDCTPHDYQTTSVVVSQATDTTVDILRQPLSASLRLSANLFQGKVLILGTTSLKTTHFAEALRSRLASVWEGEIVIVEALNDVNSDTLSKVDAVLSLTELDRPVFERLNGESFAKLQQLLRSVKTMLWVTSTSVPSGPYQSAMLGLGRTVMAEDPDMRLQFLNLDKIKGSETVVVEAVLRLIAGRRLETQDTAHSPLWTTEPELAVKQGKILIPRVVMDRDRNDAINSVRRVVEGDSSSAETEIVLVREHDGSQTAHDNRFGVTSIAPLQADLVEIRVSYCSETTIITSPEGLALHICVGATLEGTHVLALSPQNASRIRVPRSLTLDIEDNVLKHRNSDVAQLLGEAVCRLQVGLIFSLTSKGESILIYEPDDALVRVFDEYLEANPKVSAWYINFTPASTRLLPGRYGRRITLRSGSSKREVRTLLPGNAVAMALPDSERQDDKDLETLRKSVSQQCTTLPFSKLPSGLPARSALQLTLTSMATNSLTSRRGTDFAAVIRAADIPSHTRPDHHRRVVVDWTGVQNLKVQRRPLDPAKLFSGTKTYLLVGLTGQIGQSICRWMVRHGARHIVVTSRNPSTTNPWTAELKSLGANIRIEAADVARQEDVVCLRKNVERNMPPITGVMNGAMVLADGVFADMTFENMAKVLRPKIDGSRNLDLAFTGAELDFFVMLSSVNAATGMVGQANYAAANMFMVGLAADRRARGLAASVVDIGMVIGIGIIQRTEGDAGTGVIETNLRRQNLAPISERDLHQMLAEAIFAGTREQDVEIITGLKPYMSSSPNRPAWFRNPRFSHLVTEGGDALQQAEGAGDKELTLASAKSAEEAYQLLESALIAYLASELKLPIESVSPDTPILDLGVDSLVAASLRSWLLSEQKVDVPILKILSGSSVKQVSEEAVSKLSFEPNGADHASKEHKTAAENDRISAVVRESRYALSKDPAKHKVQGVEAVGNNPEPRSTSSSPSGSVVSTPLSSAADTKNTSLTSSAVWQKLQKQPHPELVRRSELSLGQSRLFFSSLYLDDATPFNCTTSYRLVGPLSISRLTEALRIVTQRHDIFRTVFYTDESTGKAMQGVVEKSRFNLKTLKALDDTTEAAAEFQRIHHYAFDLAAGDTFVASLLSHSPQSHTLVFGYHHIIIDGVSWQLFLQDIGMCYRSPSTVANPLPAQCIDFAEQQRQDMETGAYKEKLQFWQTMFPQPPEPLPLFPFAKVTARRALNRYSMRDTMVPVEASLVVAIKRASLAARTTTFHFWLAGFQVLLQRLLDTNDFCLGIVDANRTNPNFAQTIGFLLEIMPVRFQLRGDQRFADVLKQTRTTTYAALGRSGVPIEEIARACGIPADKTHTPFYQVVFNYRMGATKTPDMGKDVQMQFMDYADAKVPFDLAVSVDEKEDGTGYLTISAQEYLYDQESVDVIIAAYKTLLEKVTEDTSQTVSDTPVHDAAQMQRSIARGIGPALESDVRKPNTLSKMIDDWVARDPDAMAVKDLAGRSMTYLQVSRRADAIGLTLHAMGARSGSCVGVLCEASVETVAAILAIHRVGAAYVPMDVYANDTRLDDILGESNVSILIHHAQTTIRAESLARERSTIRLLDLVGTEKLKVHPFADTSRPEDTAFVLYTSGSTGKPKGIPLTHANACTVMAATTVRLGLGREVVLQQSGQGFDAAVWQLFAALAYGGCVIMADNHGDAVDLAKRMADERVTVALLIVSEAHSLLQYGRETLKQCTSWRVVLCGGESFSPNLVDKFAGLNLRDLKVFNAYGPTEASIIAAIGEVDLSRSAGSDSRVPVGGPLPGYGVFIVNEEGNPLPVGWVGEVVVCGPGVARGYLNRPDLTQAKFKRATFLGEQGAPGRKGWDRLYHTGDRGRMLADGSLSILGRIDGDSMVKLRGFRVELDEVASCILETSGGVLTDARVTVRGNSPENRHLVAFVVFSRDGVVDNSTKAEYLRSLLLQLPLPAHMRPAIAVPLEALPFTERGKLDGAALSKIELPLGPGEDIDDDLTEYESKLKQVWRDIIQDVGGALVPIRRDSDFFSVGGNSLLLLRLKAEIRRVFAIEVSLPELFQSNTLQGLAAILAGSTADTKSPIDWEKEIDVDNLLQGIPPRHSSPKASLLAPEGISVILTGASGFLGSALLRRLESDPAISRIHCLAVRNPSRVVASSHKVVIHPGDLSKPLLGLTNNDAADLFKSIHAIIHNGAEVSHMKSYRSLRAANVGSTRELTRLALRYHDRSTGIPAIHYVSTAGVALLTGRDILAEAKLPMEAVPPQDGSLGYISSKWASERLLEALSEKVDGLHVVVHRPSSITGDGVGKYDIVYNVLRFSVELRAVPELSNGFGAFDLIGVETVAANIVGDVLRGQHDDTCVAYMHQSGETIVPAGKLREFLGQKEGASFQVMAFGEWIKAAREAGMDDLVAGFLSASAGKMRMPLLEKDF</sequence>
<dbReference type="SMART" id="SM00826">
    <property type="entry name" value="PKS_DH"/>
    <property type="match status" value="1"/>
</dbReference>
<feature type="compositionally biased region" description="Basic and acidic residues" evidence="11">
    <location>
        <begin position="2498"/>
        <end position="2509"/>
    </location>
</feature>
<dbReference type="Pfam" id="PF08659">
    <property type="entry name" value="KR"/>
    <property type="match status" value="1"/>
</dbReference>
<feature type="active site" description="Proton acceptor; for dehydratase activity" evidence="10">
    <location>
        <position position="1002"/>
    </location>
</feature>
<feature type="region of interest" description="C-terminal hotdog fold" evidence="10">
    <location>
        <begin position="1125"/>
        <end position="1283"/>
    </location>
</feature>
<dbReference type="PROSITE" id="PS50075">
    <property type="entry name" value="CARRIER"/>
    <property type="match status" value="2"/>
</dbReference>
<dbReference type="InterPro" id="IPR020807">
    <property type="entry name" value="PKS_DH"/>
</dbReference>
<dbReference type="SUPFAM" id="SSF56801">
    <property type="entry name" value="Acetyl-CoA synthetase-like"/>
    <property type="match status" value="1"/>
</dbReference>
<dbReference type="GO" id="GO:0016874">
    <property type="term" value="F:ligase activity"/>
    <property type="evidence" value="ECO:0007669"/>
    <property type="project" value="UniProtKB-KW"/>
</dbReference>
<dbReference type="Gene3D" id="3.40.50.12780">
    <property type="entry name" value="N-terminal domain of ligase-like"/>
    <property type="match status" value="1"/>
</dbReference>
<dbReference type="PROSITE" id="PS00455">
    <property type="entry name" value="AMP_BINDING"/>
    <property type="match status" value="1"/>
</dbReference>
<dbReference type="Pfam" id="PF14765">
    <property type="entry name" value="PS-DH"/>
    <property type="match status" value="1"/>
</dbReference>
<dbReference type="Gene3D" id="1.10.1200.10">
    <property type="entry name" value="ACP-like"/>
    <property type="match status" value="2"/>
</dbReference>